<sequence>MLSFDVIVIGSGAGFIVVDNALAKGKRVALVEKGPLGGTCLNNGCIPSKILITPADIIRSFQDAKAIGVEGEVTKVDFPSILGRFRALQEDEHKHMLEEIKASKNLSFYPVVGEFIGDYTLKVGEETIMAPKIVIASGSRPAVPPIPGLKETGYIDNITLLDLKKLPESLAIIGAGYIGCEYGHFFSAMGTKVTLIGRPPVVLDNEDPEVSAAITKALPRYMDLMVGHEVTRVEKSGNKKAVIARSMKDGKEVRIEAEEVMLAGGRRSNSDLLKPEKSGVATDKKGFIIVNEHLETNKPGIYAFGDAIGRYMFRHTANYEADVVSINLLSLLKTAVDFHAVPNAVFTHPQAAHVGMKEAEAVAAGKKILVGRARYTDTAKGYALNAQDGFVKVVTEEGTGKILGCSVVGEFAPEIVQQVVWLMNTREQDYTPVVRGQIIHPAISEVLGRAFGNLEHPEHHHNTN</sequence>
<keyword evidence="6 9" id="KW-0560">Oxidoreductase</keyword>
<comment type="similarity">
    <text evidence="2 9">Belongs to the class-I pyridine nucleotide-disulfide oxidoreductase family.</text>
</comment>
<keyword evidence="3 9" id="KW-0285">Flavoprotein</keyword>
<evidence type="ECO:0000256" key="3">
    <source>
        <dbReference type="ARBA" id="ARBA00022630"/>
    </source>
</evidence>
<evidence type="ECO:0000259" key="11">
    <source>
        <dbReference type="Pfam" id="PF07992"/>
    </source>
</evidence>
<dbReference type="AlphaFoldDB" id="D1YX70"/>
<dbReference type="GO" id="GO:0016668">
    <property type="term" value="F:oxidoreductase activity, acting on a sulfur group of donors, NAD(P) as acceptor"/>
    <property type="evidence" value="ECO:0007669"/>
    <property type="project" value="InterPro"/>
</dbReference>
<dbReference type="Proteomes" id="UP000001882">
    <property type="component" value="Chromosome"/>
</dbReference>
<dbReference type="InterPro" id="IPR023753">
    <property type="entry name" value="FAD/NAD-binding_dom"/>
</dbReference>
<evidence type="ECO:0000313" key="13">
    <source>
        <dbReference type="Proteomes" id="UP000001882"/>
    </source>
</evidence>
<feature type="domain" description="Pyridine nucleotide-disulphide oxidoreductase dimerisation" evidence="10">
    <location>
        <begin position="341"/>
        <end position="449"/>
    </location>
</feature>
<evidence type="ECO:0000256" key="7">
    <source>
        <dbReference type="ARBA" id="ARBA00023157"/>
    </source>
</evidence>
<dbReference type="GO" id="GO:0003955">
    <property type="term" value="F:NAD(P)H dehydrogenase (quinone) activity"/>
    <property type="evidence" value="ECO:0007669"/>
    <property type="project" value="TreeGrafter"/>
</dbReference>
<organism evidence="12 13">
    <name type="scientific">Methanocella paludicola (strain DSM 17711 / JCM 13418 / NBRC 101707 / SANAE)</name>
    <dbReference type="NCBI Taxonomy" id="304371"/>
    <lineage>
        <taxon>Archaea</taxon>
        <taxon>Methanobacteriati</taxon>
        <taxon>Methanobacteriota</taxon>
        <taxon>Stenosarchaea group</taxon>
        <taxon>Methanomicrobia</taxon>
        <taxon>Methanocellales</taxon>
        <taxon>Methanocellaceae</taxon>
        <taxon>Methanocella</taxon>
    </lineage>
</organism>
<dbReference type="NCBIfam" id="NF004947">
    <property type="entry name" value="PRK06292.2-5"/>
    <property type="match status" value="1"/>
</dbReference>
<evidence type="ECO:0000259" key="10">
    <source>
        <dbReference type="Pfam" id="PF02852"/>
    </source>
</evidence>
<dbReference type="PRINTS" id="PR00411">
    <property type="entry name" value="PNDRDTASEI"/>
</dbReference>
<name>D1YX70_METPS</name>
<dbReference type="KEGG" id="mpd:MCP_0970"/>
<proteinExistence type="inferred from homology"/>
<dbReference type="PIRSF" id="PIRSF000350">
    <property type="entry name" value="Mercury_reductase_MerA"/>
    <property type="match status" value="1"/>
</dbReference>
<dbReference type="PANTHER" id="PTHR43014:SF4">
    <property type="entry name" value="PYRIDINE NUCLEOTIDE-DISULFIDE OXIDOREDUCTASE RCLA-RELATED"/>
    <property type="match status" value="1"/>
</dbReference>
<dbReference type="PRINTS" id="PR00368">
    <property type="entry name" value="FADPNR"/>
</dbReference>
<dbReference type="RefSeq" id="WP_012899721.1">
    <property type="nucleotide sequence ID" value="NC_013665.1"/>
</dbReference>
<dbReference type="InParanoid" id="D1YX70"/>
<dbReference type="InterPro" id="IPR012999">
    <property type="entry name" value="Pyr_OxRdtase_I_AS"/>
</dbReference>
<dbReference type="PATRIC" id="fig|304371.9.peg.1001"/>
<evidence type="ECO:0000256" key="9">
    <source>
        <dbReference type="RuleBase" id="RU003691"/>
    </source>
</evidence>
<evidence type="ECO:0000256" key="6">
    <source>
        <dbReference type="ARBA" id="ARBA00023002"/>
    </source>
</evidence>
<dbReference type="InterPro" id="IPR036188">
    <property type="entry name" value="FAD/NAD-bd_sf"/>
</dbReference>
<evidence type="ECO:0000256" key="5">
    <source>
        <dbReference type="ARBA" id="ARBA00022857"/>
    </source>
</evidence>
<evidence type="ECO:0000313" key="12">
    <source>
        <dbReference type="EMBL" id="BAI61042.1"/>
    </source>
</evidence>
<reference evidence="12 13" key="2">
    <citation type="journal article" date="2008" name="Int. J. Syst. Evol. Microbiol.">
        <title>Methanocella paludicola gen. nov., sp. nov., a methane-producing archaeon, the first isolate of the lineage 'Rice Cluster I', and proposal of the new archaeal order Methanocellales ord. nov.</title>
        <authorList>
            <person name="Sakai S."/>
            <person name="Imachi H."/>
            <person name="Hanada S."/>
            <person name="Ohashi A."/>
            <person name="Harada H."/>
            <person name="Kamagata Y."/>
        </authorList>
    </citation>
    <scope>NUCLEOTIDE SEQUENCE [LARGE SCALE GENOMIC DNA]</scope>
    <source>
        <strain evidence="13">DSM 17711 / JCM 13418 / NBRC 101707 / SANAE</strain>
    </source>
</reference>
<dbReference type="Gene3D" id="3.50.50.60">
    <property type="entry name" value="FAD/NAD(P)-binding domain"/>
    <property type="match status" value="2"/>
</dbReference>
<keyword evidence="7" id="KW-1015">Disulfide bond</keyword>
<dbReference type="GeneID" id="8680996"/>
<keyword evidence="5" id="KW-0521">NADP</keyword>
<keyword evidence="13" id="KW-1185">Reference proteome</keyword>
<accession>D1YX70</accession>
<dbReference type="InterPro" id="IPR016156">
    <property type="entry name" value="FAD/NAD-linked_Rdtase_dimer_sf"/>
</dbReference>
<dbReference type="STRING" id="304371.MCP_0970"/>
<dbReference type="EMBL" id="AP011532">
    <property type="protein sequence ID" value="BAI61042.1"/>
    <property type="molecule type" value="Genomic_DNA"/>
</dbReference>
<reference evidence="13" key="3">
    <citation type="journal article" date="2011" name="PLoS ONE">
        <title>Genome sequence of a mesophilic hydrogenotrophic methanogen Methanocella paludicola, the first cultivated representative of the order Methanocellales.</title>
        <authorList>
            <person name="Sakai S."/>
            <person name="Takaki Y."/>
            <person name="Shimamura S."/>
            <person name="Sekine M."/>
            <person name="Tajima T."/>
            <person name="Kosugi H."/>
            <person name="Ichikawa N."/>
            <person name="Tasumi E."/>
            <person name="Hiraki A.T."/>
            <person name="Shimizu A."/>
            <person name="Kato Y."/>
            <person name="Nishiko R."/>
            <person name="Mori K."/>
            <person name="Fujita N."/>
            <person name="Imachi H."/>
            <person name="Takai K."/>
        </authorList>
    </citation>
    <scope>NUCLEOTIDE SEQUENCE [LARGE SCALE GENOMIC DNA]</scope>
    <source>
        <strain evidence="13">DSM 17711 / JCM 13418 / NBRC 101707 / SANAE</strain>
    </source>
</reference>
<keyword evidence="4 9" id="KW-0274">FAD</keyword>
<feature type="domain" description="FAD/NAD(P)-binding" evidence="11">
    <location>
        <begin position="4"/>
        <end position="320"/>
    </location>
</feature>
<dbReference type="PROSITE" id="PS00076">
    <property type="entry name" value="PYRIDINE_REDOX_1"/>
    <property type="match status" value="1"/>
</dbReference>
<evidence type="ECO:0000256" key="1">
    <source>
        <dbReference type="ARBA" id="ARBA00001974"/>
    </source>
</evidence>
<evidence type="ECO:0000256" key="8">
    <source>
        <dbReference type="ARBA" id="ARBA00023284"/>
    </source>
</evidence>
<protein>
    <submittedName>
        <fullName evidence="12">FAD-dependent pyridine nucleotide-disulphide oxidoreductase</fullName>
    </submittedName>
</protein>
<dbReference type="SUPFAM" id="SSF55424">
    <property type="entry name" value="FAD/NAD-linked reductases, dimerisation (C-terminal) domain"/>
    <property type="match status" value="1"/>
</dbReference>
<comment type="cofactor">
    <cofactor evidence="1">
        <name>FAD</name>
        <dbReference type="ChEBI" id="CHEBI:57692"/>
    </cofactor>
</comment>
<gene>
    <name evidence="12" type="ordered locus">MCP_0970</name>
</gene>
<dbReference type="Pfam" id="PF07992">
    <property type="entry name" value="Pyr_redox_2"/>
    <property type="match status" value="1"/>
</dbReference>
<reference evidence="12 13" key="1">
    <citation type="journal article" date="2007" name="Appl. Environ. Microbiol.">
        <title>Isolation of key methanogens for global methane emission from rice paddy fields: a novel isolate affiliated with the clone cluster rice cluster I.</title>
        <authorList>
            <person name="Sakai S."/>
            <person name="Imachi H."/>
            <person name="Sekiguchi Y."/>
            <person name="Ohashi A."/>
            <person name="Harada H."/>
            <person name="Kamagata Y."/>
        </authorList>
    </citation>
    <scope>NUCLEOTIDE SEQUENCE [LARGE SCALE GENOMIC DNA]</scope>
    <source>
        <strain evidence="13">DSM 17711 / JCM 13418 / NBRC 101707 / SANAE</strain>
    </source>
</reference>
<dbReference type="PANTHER" id="PTHR43014">
    <property type="entry name" value="MERCURIC REDUCTASE"/>
    <property type="match status" value="1"/>
</dbReference>
<evidence type="ECO:0000256" key="2">
    <source>
        <dbReference type="ARBA" id="ARBA00007532"/>
    </source>
</evidence>
<dbReference type="Pfam" id="PF02852">
    <property type="entry name" value="Pyr_redox_dim"/>
    <property type="match status" value="1"/>
</dbReference>
<keyword evidence="8 9" id="KW-0676">Redox-active center</keyword>
<dbReference type="OrthoDB" id="27922at2157"/>
<dbReference type="SUPFAM" id="SSF51905">
    <property type="entry name" value="FAD/NAD(P)-binding domain"/>
    <property type="match status" value="1"/>
</dbReference>
<dbReference type="Gene3D" id="3.30.390.30">
    <property type="match status" value="1"/>
</dbReference>
<evidence type="ECO:0000256" key="4">
    <source>
        <dbReference type="ARBA" id="ARBA00022827"/>
    </source>
</evidence>
<dbReference type="GO" id="GO:0050660">
    <property type="term" value="F:flavin adenine dinucleotide binding"/>
    <property type="evidence" value="ECO:0007669"/>
    <property type="project" value="TreeGrafter"/>
</dbReference>
<dbReference type="eggNOG" id="arCOG01068">
    <property type="taxonomic scope" value="Archaea"/>
</dbReference>
<dbReference type="InterPro" id="IPR001100">
    <property type="entry name" value="Pyr_nuc-diS_OxRdtase"/>
</dbReference>
<dbReference type="InterPro" id="IPR004099">
    <property type="entry name" value="Pyr_nucl-diS_OxRdtase_dimer"/>
</dbReference>